<gene>
    <name evidence="3 4 5 6" type="primary">LOC106175436</name>
</gene>
<organism evidence="2 6">
    <name type="scientific">Lingula anatina</name>
    <name type="common">Brachiopod</name>
    <name type="synonym">Lingula unguis</name>
    <dbReference type="NCBI Taxonomy" id="7574"/>
    <lineage>
        <taxon>Eukaryota</taxon>
        <taxon>Metazoa</taxon>
        <taxon>Spiralia</taxon>
        <taxon>Lophotrochozoa</taxon>
        <taxon>Brachiopoda</taxon>
        <taxon>Linguliformea</taxon>
        <taxon>Lingulata</taxon>
        <taxon>Lingulida</taxon>
        <taxon>Linguloidea</taxon>
        <taxon>Lingulidae</taxon>
        <taxon>Lingula</taxon>
    </lineage>
</organism>
<evidence type="ECO:0000256" key="1">
    <source>
        <dbReference type="SAM" id="MobiDB-lite"/>
    </source>
</evidence>
<dbReference type="RefSeq" id="XP_013412914.1">
    <property type="nucleotide sequence ID" value="XM_013557460.2"/>
</dbReference>
<evidence type="ECO:0000313" key="6">
    <source>
        <dbReference type="RefSeq" id="XP_013412924.1"/>
    </source>
</evidence>
<dbReference type="KEGG" id="lak:106175436"/>
<dbReference type="RefSeq" id="XP_013412898.1">
    <property type="nucleotide sequence ID" value="XM_013557444.1"/>
</dbReference>
<accession>A0A1S3JSD2</accession>
<dbReference type="GeneID" id="106175436"/>
<reference evidence="3 4" key="1">
    <citation type="submission" date="2025-04" db="UniProtKB">
        <authorList>
            <consortium name="RefSeq"/>
        </authorList>
    </citation>
    <scope>IDENTIFICATION</scope>
    <source>
        <tissue evidence="3 4">Gonads</tissue>
    </source>
</reference>
<dbReference type="RefSeq" id="XP_013412906.1">
    <property type="nucleotide sequence ID" value="XM_013557452.1"/>
</dbReference>
<evidence type="ECO:0000313" key="2">
    <source>
        <dbReference type="Proteomes" id="UP000085678"/>
    </source>
</evidence>
<name>A0A1S3JSD2_LINAN</name>
<evidence type="ECO:0000313" key="5">
    <source>
        <dbReference type="RefSeq" id="XP_013412914.1"/>
    </source>
</evidence>
<feature type="compositionally biased region" description="Polar residues" evidence="1">
    <location>
        <begin position="14"/>
        <end position="29"/>
    </location>
</feature>
<evidence type="ECO:0000313" key="3">
    <source>
        <dbReference type="RefSeq" id="XP_013412898.1"/>
    </source>
</evidence>
<feature type="compositionally biased region" description="Basic and acidic residues" evidence="1">
    <location>
        <begin position="67"/>
        <end position="92"/>
    </location>
</feature>
<evidence type="ECO:0000313" key="4">
    <source>
        <dbReference type="RefSeq" id="XP_013412906.1"/>
    </source>
</evidence>
<protein>
    <submittedName>
        <fullName evidence="3 4">Uncharacterized protein LOC106175436</fullName>
    </submittedName>
</protein>
<sequence length="236" mass="26396">MTSLVQPYVDQENIIGTNSSRKGQTTTGSRQGGKIFQGCNEQRTVQKGGPRKALGILNTGNQNIERVTGKQDTFIKKQPSRDLSKKNKEQPKTEGASLKKTLKQRKEAVLPKCNQQVSISTLPVSVCKAASWWDDEPETMHIYQDPEDDFEDIFPSEERPSSYISQIKKWRPSMLFSLCGRKSGEIDPPSDLEDNGIIADIMSISEGVCLEEEEIVQLEYVPLPDIDSLYLNTSSP</sequence>
<feature type="region of interest" description="Disordered" evidence="1">
    <location>
        <begin position="67"/>
        <end position="99"/>
    </location>
</feature>
<dbReference type="AlphaFoldDB" id="A0A1S3JSD2"/>
<proteinExistence type="predicted"/>
<feature type="region of interest" description="Disordered" evidence="1">
    <location>
        <begin position="1"/>
        <end position="33"/>
    </location>
</feature>
<dbReference type="RefSeq" id="XP_013412924.1">
    <property type="nucleotide sequence ID" value="XM_013557470.1"/>
</dbReference>
<dbReference type="Proteomes" id="UP000085678">
    <property type="component" value="Unplaced"/>
</dbReference>
<keyword evidence="2" id="KW-1185">Reference proteome</keyword>